<dbReference type="OrthoDB" id="10386865at2759"/>
<evidence type="ECO:0000256" key="1">
    <source>
        <dbReference type="SAM" id="SignalP"/>
    </source>
</evidence>
<accession>A0A0B4EZF4</accession>
<dbReference type="EMBL" id="AZNF01000010">
    <property type="protein sequence ID" value="KID63523.1"/>
    <property type="molecule type" value="Genomic_DNA"/>
</dbReference>
<evidence type="ECO:0000313" key="2">
    <source>
        <dbReference type="EMBL" id="KID63523.1"/>
    </source>
</evidence>
<dbReference type="HOGENOM" id="CLU_2250726_0_0_1"/>
<reference evidence="2 3" key="1">
    <citation type="journal article" date="2014" name="Proc. Natl. Acad. Sci. U.S.A.">
        <title>Trajectory and genomic determinants of fungal-pathogen speciation and host adaptation.</title>
        <authorList>
            <person name="Hu X."/>
            <person name="Xiao G."/>
            <person name="Zheng P."/>
            <person name="Shang Y."/>
            <person name="Su Y."/>
            <person name="Zhang X."/>
            <person name="Liu X."/>
            <person name="Zhan S."/>
            <person name="St Leger R.J."/>
            <person name="Wang C."/>
        </authorList>
    </citation>
    <scope>NUCLEOTIDE SEQUENCE [LARGE SCALE GENOMIC DNA]</scope>
    <source>
        <strain evidence="2 3">ARSEF 549</strain>
    </source>
</reference>
<dbReference type="Proteomes" id="UP000031186">
    <property type="component" value="Unassembled WGS sequence"/>
</dbReference>
<organism evidence="2 3">
    <name type="scientific">Metarhizium anisopliae (strain ARSEF 549)</name>
    <dbReference type="NCBI Taxonomy" id="3151832"/>
    <lineage>
        <taxon>Eukaryota</taxon>
        <taxon>Fungi</taxon>
        <taxon>Dikarya</taxon>
        <taxon>Ascomycota</taxon>
        <taxon>Pezizomycotina</taxon>
        <taxon>Sordariomycetes</taxon>
        <taxon>Hypocreomycetidae</taxon>
        <taxon>Hypocreales</taxon>
        <taxon>Clavicipitaceae</taxon>
        <taxon>Metarhizium</taxon>
    </lineage>
</organism>
<dbReference type="AlphaFoldDB" id="A0A0B4EZF4"/>
<feature type="non-terminal residue" evidence="2">
    <location>
        <position position="1"/>
    </location>
</feature>
<name>A0A0B4EZF4_METAF</name>
<comment type="caution">
    <text evidence="2">The sequence shown here is derived from an EMBL/GenBank/DDBJ whole genome shotgun (WGS) entry which is preliminary data.</text>
</comment>
<proteinExistence type="predicted"/>
<sequence>MKASIVLPVLLNLALASAARPLGPGEQTPETLLKENAQLDINCKLEDGGVRCATDRGSNPRKENLLQLCDQIGGCVCGPLLGNRFGRKRFGGNDSWFDFFCSSSQKEQEN</sequence>
<feature type="signal peptide" evidence="1">
    <location>
        <begin position="1"/>
        <end position="18"/>
    </location>
</feature>
<protein>
    <submittedName>
        <fullName evidence="2">Uncharacterized protein</fullName>
    </submittedName>
</protein>
<keyword evidence="3" id="KW-1185">Reference proteome</keyword>
<feature type="chain" id="PRO_5002102117" evidence="1">
    <location>
        <begin position="19"/>
        <end position="110"/>
    </location>
</feature>
<evidence type="ECO:0000313" key="3">
    <source>
        <dbReference type="Proteomes" id="UP000031186"/>
    </source>
</evidence>
<keyword evidence="1" id="KW-0732">Signal</keyword>
<dbReference type="VEuPathDB" id="FungiDB:MAN_07724"/>
<gene>
    <name evidence="2" type="ORF">MAN_07724</name>
</gene>